<dbReference type="RefSeq" id="WP_338395056.1">
    <property type="nucleotide sequence ID" value="NZ_AP025315.1"/>
</dbReference>
<dbReference type="GO" id="GO:0030288">
    <property type="term" value="C:outer membrane-bounded periplasmic space"/>
    <property type="evidence" value="ECO:0007669"/>
    <property type="project" value="InterPro"/>
</dbReference>
<dbReference type="Gene3D" id="3.30.1150.10">
    <property type="match status" value="1"/>
</dbReference>
<dbReference type="GO" id="GO:0098797">
    <property type="term" value="C:plasma membrane protein complex"/>
    <property type="evidence" value="ECO:0007669"/>
    <property type="project" value="TreeGrafter"/>
</dbReference>
<dbReference type="Pfam" id="PF03544">
    <property type="entry name" value="TonB_C"/>
    <property type="match status" value="1"/>
</dbReference>
<keyword evidence="12" id="KW-0614">Plasmid</keyword>
<comment type="subcellular location">
    <subcellularLocation>
        <location evidence="1">Cell inner membrane</location>
        <topology evidence="1">Single-pass membrane protein</topology>
        <orientation evidence="1">Periplasmic side</orientation>
    </subcellularLocation>
</comment>
<dbReference type="NCBIfam" id="TIGR01352">
    <property type="entry name" value="tonB_Cterm"/>
    <property type="match status" value="1"/>
</dbReference>
<feature type="domain" description="TonB C-terminal" evidence="11">
    <location>
        <begin position="134"/>
        <end position="224"/>
    </location>
</feature>
<dbReference type="InterPro" id="IPR051045">
    <property type="entry name" value="TonB-dependent_transducer"/>
</dbReference>
<dbReference type="Proteomes" id="UP001348817">
    <property type="component" value="Plasmid pFA1"/>
</dbReference>
<sequence length="224" mass="25704">METKKNPQYDVNGQRPFFLSLGLCLSLMFCITAFNWKDYGEKDLPTVTLEASMEDDEIIENTVIEKKQKPPQPIQQPKIEIVSEEEELPEIEVDFEVDFEEDDVVEEVEFVDEGDEEAEEAPFDIVEHQADFPGGIGKFYKFVKKNLKYPSQARRMGTEGKVYIQFVVERDGSLTNIKVMKPIGGGCDEEAIRVLKSSPRWNPGKQRGRPVRVRRVIPIVFKLS</sequence>
<dbReference type="EMBL" id="AP025315">
    <property type="protein sequence ID" value="BDD11569.1"/>
    <property type="molecule type" value="Genomic_DNA"/>
</dbReference>
<dbReference type="GO" id="GO:0015031">
    <property type="term" value="P:protein transport"/>
    <property type="evidence" value="ECO:0007669"/>
    <property type="project" value="UniProtKB-KW"/>
</dbReference>
<gene>
    <name evidence="12" type="ORF">FUAX_40010</name>
</gene>
<keyword evidence="7" id="KW-0653">Protein transport</keyword>
<dbReference type="InterPro" id="IPR003538">
    <property type="entry name" value="TonB"/>
</dbReference>
<keyword evidence="3" id="KW-0813">Transport</keyword>
<accession>A0AAU9DAK6</accession>
<evidence type="ECO:0000256" key="9">
    <source>
        <dbReference type="ARBA" id="ARBA00023136"/>
    </source>
</evidence>
<dbReference type="InterPro" id="IPR006260">
    <property type="entry name" value="TonB/TolA_C"/>
</dbReference>
<keyword evidence="6 10" id="KW-0812">Transmembrane</keyword>
<keyword evidence="8 10" id="KW-1133">Transmembrane helix</keyword>
<evidence type="ECO:0000256" key="2">
    <source>
        <dbReference type="ARBA" id="ARBA00006555"/>
    </source>
</evidence>
<evidence type="ECO:0000256" key="5">
    <source>
        <dbReference type="ARBA" id="ARBA00022519"/>
    </source>
</evidence>
<evidence type="ECO:0000313" key="13">
    <source>
        <dbReference type="Proteomes" id="UP001348817"/>
    </source>
</evidence>
<feature type="transmembrane region" description="Helical" evidence="10">
    <location>
        <begin position="17"/>
        <end position="36"/>
    </location>
</feature>
<evidence type="ECO:0000256" key="8">
    <source>
        <dbReference type="ARBA" id="ARBA00022989"/>
    </source>
</evidence>
<comment type="similarity">
    <text evidence="2">Belongs to the TonB family.</text>
</comment>
<dbReference type="GO" id="GO:0055085">
    <property type="term" value="P:transmembrane transport"/>
    <property type="evidence" value="ECO:0007669"/>
    <property type="project" value="InterPro"/>
</dbReference>
<geneLocation type="plasmid" evidence="12 13">
    <name>pFA1</name>
</geneLocation>
<proteinExistence type="inferred from homology"/>
<evidence type="ECO:0000256" key="10">
    <source>
        <dbReference type="SAM" id="Phobius"/>
    </source>
</evidence>
<name>A0AAU9DAK6_9BACT</name>
<dbReference type="KEGG" id="fax:FUAX_40010"/>
<dbReference type="InterPro" id="IPR037682">
    <property type="entry name" value="TonB_C"/>
</dbReference>
<dbReference type="GO" id="GO:0031992">
    <property type="term" value="F:energy transducer activity"/>
    <property type="evidence" value="ECO:0007669"/>
    <property type="project" value="InterPro"/>
</dbReference>
<evidence type="ECO:0000256" key="1">
    <source>
        <dbReference type="ARBA" id="ARBA00004383"/>
    </source>
</evidence>
<dbReference type="AlphaFoldDB" id="A0AAU9DAK6"/>
<dbReference type="PROSITE" id="PS52015">
    <property type="entry name" value="TONB_CTD"/>
    <property type="match status" value="1"/>
</dbReference>
<dbReference type="SUPFAM" id="SSF74653">
    <property type="entry name" value="TolA/TonB C-terminal domain"/>
    <property type="match status" value="1"/>
</dbReference>
<dbReference type="PANTHER" id="PTHR33446">
    <property type="entry name" value="PROTEIN TONB-RELATED"/>
    <property type="match status" value="1"/>
</dbReference>
<evidence type="ECO:0000259" key="11">
    <source>
        <dbReference type="PROSITE" id="PS52015"/>
    </source>
</evidence>
<keyword evidence="9 10" id="KW-0472">Membrane</keyword>
<keyword evidence="5" id="KW-0997">Cell inner membrane</keyword>
<evidence type="ECO:0000256" key="6">
    <source>
        <dbReference type="ARBA" id="ARBA00022692"/>
    </source>
</evidence>
<dbReference type="PRINTS" id="PR01374">
    <property type="entry name" value="TONBPROTEIN"/>
</dbReference>
<reference evidence="12 13" key="1">
    <citation type="submission" date="2021-12" db="EMBL/GenBank/DDBJ databases">
        <title>Genome sequencing of bacteria with rrn-lacking chromosome and rrn-plasmid.</title>
        <authorList>
            <person name="Anda M."/>
            <person name="Iwasaki W."/>
        </authorList>
    </citation>
    <scope>NUCLEOTIDE SEQUENCE [LARGE SCALE GENOMIC DNA]</scope>
    <source>
        <strain evidence="12 13">DSM 100852</strain>
        <plasmid evidence="12 13">pFA1</plasmid>
    </source>
</reference>
<protein>
    <submittedName>
        <fullName evidence="12">Protein TonB</fullName>
    </submittedName>
</protein>
<evidence type="ECO:0000256" key="4">
    <source>
        <dbReference type="ARBA" id="ARBA00022475"/>
    </source>
</evidence>
<organism evidence="12 13">
    <name type="scientific">Fulvitalea axinellae</name>
    <dbReference type="NCBI Taxonomy" id="1182444"/>
    <lineage>
        <taxon>Bacteria</taxon>
        <taxon>Pseudomonadati</taxon>
        <taxon>Bacteroidota</taxon>
        <taxon>Cytophagia</taxon>
        <taxon>Cytophagales</taxon>
        <taxon>Persicobacteraceae</taxon>
        <taxon>Fulvitalea</taxon>
    </lineage>
</organism>
<keyword evidence="13" id="KW-1185">Reference proteome</keyword>
<evidence type="ECO:0000256" key="7">
    <source>
        <dbReference type="ARBA" id="ARBA00022927"/>
    </source>
</evidence>
<keyword evidence="4" id="KW-1003">Cell membrane</keyword>
<dbReference type="GO" id="GO:0015891">
    <property type="term" value="P:siderophore transport"/>
    <property type="evidence" value="ECO:0007669"/>
    <property type="project" value="InterPro"/>
</dbReference>
<evidence type="ECO:0000313" key="12">
    <source>
        <dbReference type="EMBL" id="BDD11569.1"/>
    </source>
</evidence>
<dbReference type="PANTHER" id="PTHR33446:SF2">
    <property type="entry name" value="PROTEIN TONB"/>
    <property type="match status" value="1"/>
</dbReference>
<evidence type="ECO:0000256" key="3">
    <source>
        <dbReference type="ARBA" id="ARBA00022448"/>
    </source>
</evidence>